<dbReference type="InterPro" id="IPR015867">
    <property type="entry name" value="N-reg_PII/ATP_PRibTrfase_C"/>
</dbReference>
<accession>A0ABS4KBZ1</accession>
<evidence type="ECO:0000256" key="6">
    <source>
        <dbReference type="SAM" id="Phobius"/>
    </source>
</evidence>
<feature type="transmembrane region" description="Helical" evidence="6">
    <location>
        <begin position="12"/>
        <end position="33"/>
    </location>
</feature>
<proteinExistence type="predicted"/>
<keyword evidence="2" id="KW-1003">Cell membrane</keyword>
<dbReference type="Pfam" id="PF10035">
    <property type="entry name" value="DUF2179"/>
    <property type="match status" value="1"/>
</dbReference>
<evidence type="ECO:0000256" key="5">
    <source>
        <dbReference type="ARBA" id="ARBA00023136"/>
    </source>
</evidence>
<gene>
    <name evidence="8" type="ORF">J2Z71_000393</name>
</gene>
<evidence type="ECO:0000313" key="9">
    <source>
        <dbReference type="Proteomes" id="UP001519306"/>
    </source>
</evidence>
<feature type="domain" description="DUF2179" evidence="7">
    <location>
        <begin position="227"/>
        <end position="281"/>
    </location>
</feature>
<dbReference type="PIRSF" id="PIRSF006483">
    <property type="entry name" value="Membrane_protein_YitT"/>
    <property type="match status" value="1"/>
</dbReference>
<reference evidence="8 9" key="1">
    <citation type="submission" date="2021-03" db="EMBL/GenBank/DDBJ databases">
        <title>Genomic Encyclopedia of Type Strains, Phase IV (KMG-IV): sequencing the most valuable type-strain genomes for metagenomic binning, comparative biology and taxonomic classification.</title>
        <authorList>
            <person name="Goeker M."/>
        </authorList>
    </citation>
    <scope>NUCLEOTIDE SEQUENCE [LARGE SCALE GENOMIC DNA]</scope>
    <source>
        <strain evidence="8 9">DSM 27563</strain>
    </source>
</reference>
<keyword evidence="3 6" id="KW-0812">Transmembrane</keyword>
<evidence type="ECO:0000256" key="1">
    <source>
        <dbReference type="ARBA" id="ARBA00004651"/>
    </source>
</evidence>
<evidence type="ECO:0000313" key="8">
    <source>
        <dbReference type="EMBL" id="MBP2024870.1"/>
    </source>
</evidence>
<dbReference type="EMBL" id="JAGGLJ010000003">
    <property type="protein sequence ID" value="MBP2024870.1"/>
    <property type="molecule type" value="Genomic_DNA"/>
</dbReference>
<feature type="transmembrane region" description="Helical" evidence="6">
    <location>
        <begin position="113"/>
        <end position="133"/>
    </location>
</feature>
<keyword evidence="5 6" id="KW-0472">Membrane</keyword>
<evidence type="ECO:0000256" key="2">
    <source>
        <dbReference type="ARBA" id="ARBA00022475"/>
    </source>
</evidence>
<dbReference type="PANTHER" id="PTHR33545:SF9">
    <property type="entry name" value="UPF0750 MEMBRANE PROTEIN YITE"/>
    <property type="match status" value="1"/>
</dbReference>
<comment type="caution">
    <text evidence="8">The sequence shown here is derived from an EMBL/GenBank/DDBJ whole genome shotgun (WGS) entry which is preliminary data.</text>
</comment>
<evidence type="ECO:0000256" key="4">
    <source>
        <dbReference type="ARBA" id="ARBA00022989"/>
    </source>
</evidence>
<feature type="transmembrane region" description="Helical" evidence="6">
    <location>
        <begin position="81"/>
        <end position="98"/>
    </location>
</feature>
<dbReference type="InterPro" id="IPR019264">
    <property type="entry name" value="DUF2179"/>
</dbReference>
<keyword evidence="4 6" id="KW-1133">Transmembrane helix</keyword>
<name>A0ABS4KBZ1_9FIRM</name>
<feature type="transmembrane region" description="Helical" evidence="6">
    <location>
        <begin position="154"/>
        <end position="173"/>
    </location>
</feature>
<organism evidence="8 9">
    <name type="scientific">Peptoniphilus stercorisuis</name>
    <dbReference type="NCBI Taxonomy" id="1436965"/>
    <lineage>
        <taxon>Bacteria</taxon>
        <taxon>Bacillati</taxon>
        <taxon>Bacillota</taxon>
        <taxon>Tissierellia</taxon>
        <taxon>Tissierellales</taxon>
        <taxon>Peptoniphilaceae</taxon>
        <taxon>Peptoniphilus</taxon>
    </lineage>
</organism>
<dbReference type="CDD" id="cd16380">
    <property type="entry name" value="YitT_C"/>
    <property type="match status" value="1"/>
</dbReference>
<dbReference type="Pfam" id="PF02588">
    <property type="entry name" value="YitT_membrane"/>
    <property type="match status" value="1"/>
</dbReference>
<feature type="transmembrane region" description="Helical" evidence="6">
    <location>
        <begin position="45"/>
        <end position="69"/>
    </location>
</feature>
<dbReference type="RefSeq" id="WP_210060177.1">
    <property type="nucleotide sequence ID" value="NZ_JAGGLJ010000003.1"/>
</dbReference>
<comment type="subcellular location">
    <subcellularLocation>
        <location evidence="1">Cell membrane</location>
        <topology evidence="1">Multi-pass membrane protein</topology>
    </subcellularLocation>
</comment>
<dbReference type="Proteomes" id="UP001519306">
    <property type="component" value="Unassembled WGS sequence"/>
</dbReference>
<dbReference type="InterPro" id="IPR051461">
    <property type="entry name" value="UPF0750_membrane"/>
</dbReference>
<dbReference type="Gene3D" id="3.30.70.120">
    <property type="match status" value="1"/>
</dbReference>
<keyword evidence="9" id="KW-1185">Reference proteome</keyword>
<sequence length="287" mass="31325">MKSNLSTYRRFKRFLIVNLGNFIIAAGLHFFLAPDNLAAGGSSGLAILIATIFPNLSISVILFLINFILFAVGLATIGKVFGAYTIYSTFAMSFFLGILERFTPITTPITDDIFINLFFGILIQAIGVGFVINEGASTGGTDIIGKIIEKYSHMSFGFGLAISDGLITIGALILYGPKIAMYSLFGVFVNSLIVDRILAGFGSKFSLTVSSDCLDEINDFIIVKLYRGSTIYEAIGGYSNEQRKILTTVVDRKDYIKLRNFINKIDPSAFIYVSQVSEVSGLGFTFD</sequence>
<dbReference type="InterPro" id="IPR003740">
    <property type="entry name" value="YitT"/>
</dbReference>
<evidence type="ECO:0000256" key="3">
    <source>
        <dbReference type="ARBA" id="ARBA00022692"/>
    </source>
</evidence>
<protein>
    <submittedName>
        <fullName evidence="8">Uncharacterized membrane-anchored protein YitT (DUF2179 family)</fullName>
    </submittedName>
</protein>
<dbReference type="PANTHER" id="PTHR33545">
    <property type="entry name" value="UPF0750 MEMBRANE PROTEIN YITT-RELATED"/>
    <property type="match status" value="1"/>
</dbReference>
<evidence type="ECO:0000259" key="7">
    <source>
        <dbReference type="Pfam" id="PF10035"/>
    </source>
</evidence>